<dbReference type="PROSITE" id="PS50235">
    <property type="entry name" value="USP_3"/>
    <property type="match status" value="1"/>
</dbReference>
<feature type="region of interest" description="Disordered" evidence="1">
    <location>
        <begin position="445"/>
        <end position="499"/>
    </location>
</feature>
<dbReference type="InterPro" id="IPR018200">
    <property type="entry name" value="USP_CS"/>
</dbReference>
<sequence length="563" mass="63148">MSHSHDHRALIYAGLATVASLALYALLPSFMTNSDDSDDFYFSETSDNPLAGFSRNSRYVVGLLNSSNDCFANSDLQALASSPTLRAYLKNPEVQNEPLTAALRKIIEELNTPLRRPKAISPWPFLHVLEYVFKRRITRQQHDAHELLHLILETITDEHEKALKELSDDSSQEKESDKKTSSTAPVKRKLMPFEGTTVDVIECQFCGHRSTPKTTNFLVLTLNVPQTWSATLDECLSSVLLRETISDYGCQSCRLKVLIDSISRSLARKGMTAGESTSAAPADGSDPPNFNTDPAGYLQYLKALDPSSDLHPTIEAALPREIKSTITRTTTFGHLPDVLILHLSRSIYSSVTATRNNCRVQFPEFLTQRSGQPKAPRLDLLATSLGAEDEDASEAVEKTYRLVAVVRHLGTHSAGHYECYRRKEMFKDYFARAREDSAFEEKLAVENHSNISTPDEVEHVSPTTSESSGLFAATPDEDSIPDQQHPAQTRHRGKHRRRELGARAARKLYRQFTGPKGWWRISDDSVWEVSVDEVLRQAQNAYLLVYERVSPEEVTELKARGKL</sequence>
<comment type="caution">
    <text evidence="4">The sequence shown here is derived from an EMBL/GenBank/DDBJ whole genome shotgun (WGS) entry which is preliminary data.</text>
</comment>
<dbReference type="CDD" id="cd02662">
    <property type="entry name" value="Peptidase_C19F"/>
    <property type="match status" value="1"/>
</dbReference>
<feature type="transmembrane region" description="Helical" evidence="2">
    <location>
        <begin position="9"/>
        <end position="27"/>
    </location>
</feature>
<reference evidence="4 5" key="1">
    <citation type="submission" date="2024-03" db="EMBL/GenBank/DDBJ databases">
        <title>Genome-scale model development and genomic sequencing of the oleaginous clade Lipomyces.</title>
        <authorList>
            <consortium name="Lawrence Berkeley National Laboratory"/>
            <person name="Czajka J.J."/>
            <person name="Han Y."/>
            <person name="Kim J."/>
            <person name="Mondo S.J."/>
            <person name="Hofstad B.A."/>
            <person name="Robles A."/>
            <person name="Haridas S."/>
            <person name="Riley R."/>
            <person name="LaButti K."/>
            <person name="Pangilinan J."/>
            <person name="Andreopoulos W."/>
            <person name="Lipzen A."/>
            <person name="Yan J."/>
            <person name="Wang M."/>
            <person name="Ng V."/>
            <person name="Grigoriev I.V."/>
            <person name="Spatafora J.W."/>
            <person name="Magnuson J.K."/>
            <person name="Baker S.E."/>
            <person name="Pomraning K.R."/>
        </authorList>
    </citation>
    <scope>NUCLEOTIDE SEQUENCE [LARGE SCALE GENOMIC DNA]</scope>
    <source>
        <strain evidence="4 5">Phaff 52-87</strain>
    </source>
</reference>
<organism evidence="4 5">
    <name type="scientific">Myxozyma melibiosi</name>
    <dbReference type="NCBI Taxonomy" id="54550"/>
    <lineage>
        <taxon>Eukaryota</taxon>
        <taxon>Fungi</taxon>
        <taxon>Dikarya</taxon>
        <taxon>Ascomycota</taxon>
        <taxon>Saccharomycotina</taxon>
        <taxon>Lipomycetes</taxon>
        <taxon>Lipomycetales</taxon>
        <taxon>Lipomycetaceae</taxon>
        <taxon>Myxozyma</taxon>
    </lineage>
</organism>
<dbReference type="PANTHER" id="PTHR24006:SF827">
    <property type="entry name" value="UBIQUITIN CARBOXYL-TERMINAL HYDROLASE 34"/>
    <property type="match status" value="1"/>
</dbReference>
<keyword evidence="2" id="KW-0812">Transmembrane</keyword>
<dbReference type="InterPro" id="IPR050164">
    <property type="entry name" value="Peptidase_C19"/>
</dbReference>
<feature type="region of interest" description="Disordered" evidence="1">
    <location>
        <begin position="165"/>
        <end position="188"/>
    </location>
</feature>
<dbReference type="PANTHER" id="PTHR24006">
    <property type="entry name" value="UBIQUITIN CARBOXYL-TERMINAL HYDROLASE"/>
    <property type="match status" value="1"/>
</dbReference>
<evidence type="ECO:0000313" key="4">
    <source>
        <dbReference type="EMBL" id="KAK7208220.1"/>
    </source>
</evidence>
<evidence type="ECO:0000256" key="2">
    <source>
        <dbReference type="SAM" id="Phobius"/>
    </source>
</evidence>
<dbReference type="RefSeq" id="XP_064771253.1">
    <property type="nucleotide sequence ID" value="XM_064911790.1"/>
</dbReference>
<dbReference type="PROSITE" id="PS00973">
    <property type="entry name" value="USP_2"/>
    <property type="match status" value="1"/>
</dbReference>
<dbReference type="InterPro" id="IPR001394">
    <property type="entry name" value="Peptidase_C19_UCH"/>
</dbReference>
<dbReference type="InterPro" id="IPR038765">
    <property type="entry name" value="Papain-like_cys_pep_sf"/>
</dbReference>
<dbReference type="EMBL" id="JBBJBU010000001">
    <property type="protein sequence ID" value="KAK7208220.1"/>
    <property type="molecule type" value="Genomic_DNA"/>
</dbReference>
<keyword evidence="2" id="KW-1133">Transmembrane helix</keyword>
<keyword evidence="5" id="KW-1185">Reference proteome</keyword>
<accession>A0ABR1FED5</accession>
<dbReference type="SUPFAM" id="SSF54001">
    <property type="entry name" value="Cysteine proteinases"/>
    <property type="match status" value="1"/>
</dbReference>
<proteinExistence type="predicted"/>
<feature type="compositionally biased region" description="Basic residues" evidence="1">
    <location>
        <begin position="488"/>
        <end position="499"/>
    </location>
</feature>
<name>A0ABR1FED5_9ASCO</name>
<dbReference type="Pfam" id="PF00443">
    <property type="entry name" value="UCH"/>
    <property type="match status" value="1"/>
</dbReference>
<evidence type="ECO:0000256" key="1">
    <source>
        <dbReference type="SAM" id="MobiDB-lite"/>
    </source>
</evidence>
<dbReference type="Gene3D" id="3.90.70.10">
    <property type="entry name" value="Cysteine proteinases"/>
    <property type="match status" value="1"/>
</dbReference>
<evidence type="ECO:0000259" key="3">
    <source>
        <dbReference type="PROSITE" id="PS50235"/>
    </source>
</evidence>
<dbReference type="InterPro" id="IPR028889">
    <property type="entry name" value="USP"/>
</dbReference>
<dbReference type="GeneID" id="90037302"/>
<feature type="compositionally biased region" description="Basic and acidic residues" evidence="1">
    <location>
        <begin position="165"/>
        <end position="180"/>
    </location>
</feature>
<dbReference type="Proteomes" id="UP001498771">
    <property type="component" value="Unassembled WGS sequence"/>
</dbReference>
<feature type="domain" description="USP" evidence="3">
    <location>
        <begin position="61"/>
        <end position="549"/>
    </location>
</feature>
<evidence type="ECO:0000313" key="5">
    <source>
        <dbReference type="Proteomes" id="UP001498771"/>
    </source>
</evidence>
<protein>
    <recommendedName>
        <fullName evidence="3">USP domain-containing protein</fullName>
    </recommendedName>
</protein>
<keyword evidence="2" id="KW-0472">Membrane</keyword>
<gene>
    <name evidence="4" type="ORF">BZA70DRAFT_273174</name>
</gene>